<dbReference type="InterPro" id="IPR029061">
    <property type="entry name" value="THDP-binding"/>
</dbReference>
<dbReference type="SUPFAM" id="SSF52518">
    <property type="entry name" value="Thiamin diphosphate-binding fold (THDP-binding)"/>
    <property type="match status" value="1"/>
</dbReference>
<evidence type="ECO:0000256" key="1">
    <source>
        <dbReference type="ARBA" id="ARBA00007812"/>
    </source>
</evidence>
<dbReference type="EMBL" id="CP108084">
    <property type="protein sequence ID" value="WUP52821.1"/>
    <property type="molecule type" value="Genomic_DNA"/>
</dbReference>
<evidence type="ECO:0000259" key="2">
    <source>
        <dbReference type="Pfam" id="PF02775"/>
    </source>
</evidence>
<sequence length="164" mass="17334">MDESVSSGTALAHATAAAPRHDVLMQTGGAMGDGMPLAVGAAVAAPDRPVLALIADGCAMYTPTALWTQAREQLNVTTVILDNHSYAILRQEWNYYSRRPGASDPDTNPQFDLTNPPIDFVRLAESFGVPATRATTAEELTEQLSNALTEPGPHLIQAVLPPAA</sequence>
<evidence type="ECO:0000313" key="4">
    <source>
        <dbReference type="Proteomes" id="UP001432190"/>
    </source>
</evidence>
<dbReference type="Pfam" id="PF02775">
    <property type="entry name" value="TPP_enzyme_C"/>
    <property type="match status" value="1"/>
</dbReference>
<feature type="domain" description="Thiamine pyrophosphate enzyme TPP-binding" evidence="2">
    <location>
        <begin position="12"/>
        <end position="157"/>
    </location>
</feature>
<protein>
    <submittedName>
        <fullName evidence="3">Thiamine pyrophosphate-dependent enzyme</fullName>
    </submittedName>
</protein>
<proteinExistence type="inferred from homology"/>
<dbReference type="RefSeq" id="WP_328853655.1">
    <property type="nucleotide sequence ID" value="NZ_CP108084.1"/>
</dbReference>
<keyword evidence="4" id="KW-1185">Reference proteome</keyword>
<dbReference type="PANTHER" id="PTHR18968">
    <property type="entry name" value="THIAMINE PYROPHOSPHATE ENZYMES"/>
    <property type="match status" value="1"/>
</dbReference>
<evidence type="ECO:0000313" key="3">
    <source>
        <dbReference type="EMBL" id="WUP52821.1"/>
    </source>
</evidence>
<dbReference type="Proteomes" id="UP001432190">
    <property type="component" value="Chromosome"/>
</dbReference>
<organism evidence="3 4">
    <name type="scientific">Micromonospora globbae</name>
    <dbReference type="NCBI Taxonomy" id="1894969"/>
    <lineage>
        <taxon>Bacteria</taxon>
        <taxon>Bacillati</taxon>
        <taxon>Actinomycetota</taxon>
        <taxon>Actinomycetes</taxon>
        <taxon>Micromonosporales</taxon>
        <taxon>Micromonosporaceae</taxon>
        <taxon>Micromonospora</taxon>
    </lineage>
</organism>
<reference evidence="3" key="1">
    <citation type="submission" date="2022-10" db="EMBL/GenBank/DDBJ databases">
        <title>The complete genomes of actinobacterial strains from the NBC collection.</title>
        <authorList>
            <person name="Joergensen T.S."/>
            <person name="Alvarez Arevalo M."/>
            <person name="Sterndorff E.B."/>
            <person name="Faurdal D."/>
            <person name="Vuksanovic O."/>
            <person name="Mourched A.-S."/>
            <person name="Charusanti P."/>
            <person name="Shaw S."/>
            <person name="Blin K."/>
            <person name="Weber T."/>
        </authorList>
    </citation>
    <scope>NUCLEOTIDE SEQUENCE</scope>
    <source>
        <strain evidence="3">NBC_00256</strain>
    </source>
</reference>
<dbReference type="CDD" id="cd02002">
    <property type="entry name" value="TPP_BFDC"/>
    <property type="match status" value="1"/>
</dbReference>
<comment type="similarity">
    <text evidence="1">Belongs to the TPP enzyme family.</text>
</comment>
<dbReference type="PANTHER" id="PTHR18968:SF86">
    <property type="entry name" value="ACETOLACTATE SYNTHASE LARGE SUBUNIT ILVX-RELATED"/>
    <property type="match status" value="1"/>
</dbReference>
<gene>
    <name evidence="3" type="ORF">OG994_03860</name>
</gene>
<dbReference type="Gene3D" id="3.40.50.970">
    <property type="match status" value="1"/>
</dbReference>
<dbReference type="InterPro" id="IPR045229">
    <property type="entry name" value="TPP_enz"/>
</dbReference>
<name>A0ABZ1SEX7_9ACTN</name>
<accession>A0ABZ1SEX7</accession>
<dbReference type="InterPro" id="IPR011766">
    <property type="entry name" value="TPP_enzyme_TPP-bd"/>
</dbReference>